<accession>A0AAV6QMA7</accession>
<evidence type="ECO:0000313" key="2">
    <source>
        <dbReference type="Proteomes" id="UP000693946"/>
    </source>
</evidence>
<keyword evidence="2" id="KW-1185">Reference proteome</keyword>
<evidence type="ECO:0000313" key="1">
    <source>
        <dbReference type="EMBL" id="KAG7494150.1"/>
    </source>
</evidence>
<reference evidence="1 2" key="1">
    <citation type="journal article" date="2021" name="Sci. Rep.">
        <title>Chromosome anchoring in Senegalese sole (Solea senegalensis) reveals sex-associated markers and genome rearrangements in flatfish.</title>
        <authorList>
            <person name="Guerrero-Cozar I."/>
            <person name="Gomez-Garrido J."/>
            <person name="Berbel C."/>
            <person name="Martinez-Blanch J.F."/>
            <person name="Alioto T."/>
            <person name="Claros M.G."/>
            <person name="Gagnaire P.A."/>
            <person name="Manchado M."/>
        </authorList>
    </citation>
    <scope>NUCLEOTIDE SEQUENCE [LARGE SCALE GENOMIC DNA]</scope>
    <source>
        <strain evidence="1">Sse05_10M</strain>
    </source>
</reference>
<organism evidence="1 2">
    <name type="scientific">Solea senegalensis</name>
    <name type="common">Senegalese sole</name>
    <dbReference type="NCBI Taxonomy" id="28829"/>
    <lineage>
        <taxon>Eukaryota</taxon>
        <taxon>Metazoa</taxon>
        <taxon>Chordata</taxon>
        <taxon>Craniata</taxon>
        <taxon>Vertebrata</taxon>
        <taxon>Euteleostomi</taxon>
        <taxon>Actinopterygii</taxon>
        <taxon>Neopterygii</taxon>
        <taxon>Teleostei</taxon>
        <taxon>Neoteleostei</taxon>
        <taxon>Acanthomorphata</taxon>
        <taxon>Carangaria</taxon>
        <taxon>Pleuronectiformes</taxon>
        <taxon>Pleuronectoidei</taxon>
        <taxon>Soleidae</taxon>
        <taxon>Solea</taxon>
    </lineage>
</organism>
<reference evidence="1" key="2">
    <citation type="submission" date="2021-03" db="EMBL/GenBank/DDBJ databases">
        <authorList>
            <person name="Guerrero-Cozar I."/>
            <person name="Gomez-Garrido J."/>
            <person name="Berbel C."/>
            <person name="Martinez-Blanch J.F."/>
            <person name="Alioto T."/>
            <person name="Claros M.G."/>
            <person name="Gagnaire P.A."/>
            <person name="Manchado M."/>
        </authorList>
    </citation>
    <scope>NUCLEOTIDE SEQUENCE</scope>
    <source>
        <strain evidence="1">Sse05_10M</strain>
        <tissue evidence="1">Blood</tissue>
    </source>
</reference>
<protein>
    <submittedName>
        <fullName evidence="1">Uncharacterized protein</fullName>
    </submittedName>
</protein>
<dbReference type="AlphaFoldDB" id="A0AAV6QMA7"/>
<name>A0AAV6QMA7_SOLSE</name>
<dbReference type="EMBL" id="JAGKHQ010000016">
    <property type="protein sequence ID" value="KAG7494149.1"/>
    <property type="molecule type" value="Genomic_DNA"/>
</dbReference>
<proteinExistence type="predicted"/>
<sequence>MYNVKCTWILARLMASDTAGPVGAEHQTCLEKWDNVCLTATHLQIIIQKASPITTLPSSNKTDQRELLMNC</sequence>
<dbReference type="Proteomes" id="UP000693946">
    <property type="component" value="Linkage Group LG4"/>
</dbReference>
<dbReference type="EMBL" id="JAGKHQ010000016">
    <property type="protein sequence ID" value="KAG7494150.1"/>
    <property type="molecule type" value="Genomic_DNA"/>
</dbReference>
<gene>
    <name evidence="1" type="ORF">JOB18_024392</name>
</gene>
<comment type="caution">
    <text evidence="1">The sequence shown here is derived from an EMBL/GenBank/DDBJ whole genome shotgun (WGS) entry which is preliminary data.</text>
</comment>